<dbReference type="AlphaFoldDB" id="A5IMD5"/>
<dbReference type="InterPro" id="IPR027417">
    <property type="entry name" value="P-loop_NTPase"/>
</dbReference>
<dbReference type="InterPro" id="IPR003711">
    <property type="entry name" value="CarD-like/TRCF_RID"/>
</dbReference>
<reference evidence="13" key="1">
    <citation type="submission" date="2007-05" db="EMBL/GenBank/DDBJ databases">
        <title>Complete sequence of Thermotoga petrophila RKU-1.</title>
        <authorList>
            <consortium name="US DOE Joint Genome Institute"/>
            <person name="Copeland A."/>
            <person name="Lucas S."/>
            <person name="Lapidus A."/>
            <person name="Barry K."/>
            <person name="Glavina del Rio T."/>
            <person name="Dalin E."/>
            <person name="Tice H."/>
            <person name="Pitluck S."/>
            <person name="Sims D."/>
            <person name="Brettin T."/>
            <person name="Bruce D."/>
            <person name="Detter J.C."/>
            <person name="Han C."/>
            <person name="Tapia R."/>
            <person name="Schmutz J."/>
            <person name="Larimer F."/>
            <person name="Land M."/>
            <person name="Hauser L."/>
            <person name="Kyrpides N."/>
            <person name="Mikhailova N."/>
            <person name="Nelson K."/>
            <person name="Gogarten J.P."/>
            <person name="Noll K."/>
            <person name="Richardson P."/>
        </authorList>
    </citation>
    <scope>NUCLEOTIDE SEQUENCE [LARGE SCALE GENOMIC DNA]</scope>
    <source>
        <strain evidence="13">ATCC BAA-488 / DSM 13995 / JCM 10881 / RKU-1</strain>
    </source>
</reference>
<dbReference type="Gene3D" id="2.40.10.170">
    <property type="match status" value="1"/>
</dbReference>
<accession>A5IMD5</accession>
<dbReference type="Gene3D" id="3.90.1150.50">
    <property type="entry name" value="Transcription-repair-coupling factor, D7 domain"/>
    <property type="match status" value="1"/>
</dbReference>
<comment type="similarity">
    <text evidence="9">In the N-terminal section; belongs to the UvrB family.</text>
</comment>
<dbReference type="GO" id="GO:0016787">
    <property type="term" value="F:hydrolase activity"/>
    <property type="evidence" value="ECO:0007669"/>
    <property type="project" value="UniProtKB-KW"/>
</dbReference>
<evidence type="ECO:0000256" key="7">
    <source>
        <dbReference type="ARBA" id="ARBA00023125"/>
    </source>
</evidence>
<dbReference type="InterPro" id="IPR047112">
    <property type="entry name" value="RecG/Mfd"/>
</dbReference>
<dbReference type="Pfam" id="PF02559">
    <property type="entry name" value="CarD_TRCF_RID"/>
    <property type="match status" value="1"/>
</dbReference>
<sequence length="893" mass="103389">MVEILLLPNERFSNIEGYIFYPSRDVLPLEDVVLSPEIKGKRIEILWKLLSGENLKIVTTLKALTEKVFPPDFLRENSLMITRSTKLALSPEKLVEMGYERVFTVQNVGEFAIRGDIVDIYSPGNDFPVRIELFGDEIEEIRFFNVDTQRSFQSVDRTLILPFVDFYGESTLLDFVKTEVRFVCEDLQKVLDEYRKFRKEMRDLLKERYNDFFDERVVEVVLKNVEKGSAPLSTRIEKKESLPILDVDEIEEGGLVVHREHGIAIFEGVVRLKGVLGERDYLKLKYEDAVLYVPIEKIDRVHKYIGDPSQVKLDRMNRGKWKQTLKKVREDIEKKIRELVELYMRRQEIQGLSLPGDPELEEKFAESFPYIETPDQQQSIEEVLSDLASEKPMDRLLCGDAGVGKTEVALRAAFRAVASGKQVAVLVPTTVLARQHYENFKERMEPFGVKVELLDSSRTPREKKEIIEKLKKGEIDIIIGTHSLLNERIEFSDLGLVIIDEEQKFGVEQKERFKKLRLSVNVLTLSATPIPRTLHMALSGMKDFSVINSPPPGRKPVYVYVAEYSDDLVKGAVIREINRGGQVIYVHNRVEELPEVFEKLKRMFPELEIAVAHGKMSRRTMERIVHEFYRGNIDVLLCTTIIENGVDIPNANTLIVDDAHRYGLSQLYQLRGRVGRSDRRAFAYFLYPKGTPRSALERLKVLKSYTGFGSGLQIALKDMELRGVGDVLGLEQHGNVVSVGLKLYNEILKETITRFKERRIEKKHSVNVEIENPPGRFFIPEDYVQNPVERLRLYRRLASSLDEEDLEEILEEMRDRFGEPPEEVKLLVDYFRLRIRASKLGVKKIRFDHSMVEIFPNRDSPFLNHPRYNRRSGSVVLYTRENPVEFLMDLLKK</sequence>
<dbReference type="SUPFAM" id="SSF143517">
    <property type="entry name" value="TRCF domain-like"/>
    <property type="match status" value="1"/>
</dbReference>
<keyword evidence="5" id="KW-0347">Helicase</keyword>
<evidence type="ECO:0000256" key="1">
    <source>
        <dbReference type="ARBA" id="ARBA00022490"/>
    </source>
</evidence>
<reference evidence="12 13" key="2">
    <citation type="journal article" date="2009" name="Proc. Natl. Acad. Sci. U.S.A.">
        <title>On the chimeric nature, thermophilic origin, and phylogenetic placement of the Thermotogales.</title>
        <authorList>
            <person name="Zhaxybayeva O."/>
            <person name="Swithers K.S."/>
            <person name="Lapierre P."/>
            <person name="Fournier G.P."/>
            <person name="Bickhart D.M."/>
            <person name="DeBoy R.T."/>
            <person name="Nelson K.E."/>
            <person name="Nesbo C.L."/>
            <person name="Doolittle W.F."/>
            <person name="Gogarten J.P."/>
            <person name="Noll K.M."/>
        </authorList>
    </citation>
    <scope>NUCLEOTIDE SEQUENCE [LARGE SCALE GENOMIC DNA]</scope>
    <source>
        <strain evidence="13">ATCC BAA-488 / DSM 13995 / JCM 10881 / RKU-1</strain>
    </source>
</reference>
<keyword evidence="3 9" id="KW-0227">DNA damage</keyword>
<dbReference type="SUPFAM" id="SSF141259">
    <property type="entry name" value="CarD-like"/>
    <property type="match status" value="1"/>
</dbReference>
<organism evidence="12 13">
    <name type="scientific">Thermotoga petrophila (strain ATCC BAA-488 / DSM 13995 / JCM 10881 / RKU-1)</name>
    <dbReference type="NCBI Taxonomy" id="390874"/>
    <lineage>
        <taxon>Bacteria</taxon>
        <taxon>Thermotogati</taxon>
        <taxon>Thermotogota</taxon>
        <taxon>Thermotogae</taxon>
        <taxon>Thermotogales</taxon>
        <taxon>Thermotogaceae</taxon>
        <taxon>Thermotoga</taxon>
    </lineage>
</organism>
<dbReference type="InterPro" id="IPR036101">
    <property type="entry name" value="CarD-like/TRCF_RID_sf"/>
</dbReference>
<proteinExistence type="inferred from homology"/>
<dbReference type="EC" id="3.6.4.-" evidence="9"/>
<evidence type="ECO:0000259" key="11">
    <source>
        <dbReference type="PROSITE" id="PS51194"/>
    </source>
</evidence>
<dbReference type="PROSITE" id="PS51192">
    <property type="entry name" value="HELICASE_ATP_BIND_1"/>
    <property type="match status" value="1"/>
</dbReference>
<dbReference type="PANTHER" id="PTHR47964:SF1">
    <property type="entry name" value="ATP-DEPENDENT DNA HELICASE HOMOLOG RECG, CHLOROPLASTIC"/>
    <property type="match status" value="1"/>
</dbReference>
<evidence type="ECO:0000313" key="13">
    <source>
        <dbReference type="Proteomes" id="UP000006558"/>
    </source>
</evidence>
<dbReference type="Gene3D" id="3.40.50.300">
    <property type="entry name" value="P-loop containing nucleotide triphosphate hydrolases"/>
    <property type="match status" value="2"/>
</dbReference>
<dbReference type="SMART" id="SM01058">
    <property type="entry name" value="CarD_TRCF"/>
    <property type="match status" value="1"/>
</dbReference>
<evidence type="ECO:0000256" key="5">
    <source>
        <dbReference type="ARBA" id="ARBA00022806"/>
    </source>
</evidence>
<dbReference type="KEGG" id="tpt:Tpet_1344"/>
<dbReference type="Gene3D" id="3.30.2060.10">
    <property type="entry name" value="Penicillin-binding protein 1b domain"/>
    <property type="match status" value="1"/>
</dbReference>
<keyword evidence="8 9" id="KW-0234">DNA repair</keyword>
<dbReference type="SMART" id="SM00982">
    <property type="entry name" value="TRCF"/>
    <property type="match status" value="1"/>
</dbReference>
<dbReference type="GO" id="GO:0003684">
    <property type="term" value="F:damaged DNA binding"/>
    <property type="evidence" value="ECO:0007669"/>
    <property type="project" value="InterPro"/>
</dbReference>
<dbReference type="GO" id="GO:0005524">
    <property type="term" value="F:ATP binding"/>
    <property type="evidence" value="ECO:0007669"/>
    <property type="project" value="UniProtKB-UniRule"/>
</dbReference>
<evidence type="ECO:0000259" key="10">
    <source>
        <dbReference type="PROSITE" id="PS51192"/>
    </source>
</evidence>
<dbReference type="STRING" id="390874.Tpet_1344"/>
<keyword evidence="6 9" id="KW-0067">ATP-binding</keyword>
<dbReference type="Pfam" id="PF03461">
    <property type="entry name" value="TRCF"/>
    <property type="match status" value="1"/>
</dbReference>
<evidence type="ECO:0000256" key="4">
    <source>
        <dbReference type="ARBA" id="ARBA00022801"/>
    </source>
</evidence>
<comment type="function">
    <text evidence="9">Couples transcription and DNA repair by recognizing RNA polymerase (RNAP) stalled at DNA lesions. Mediates ATP-dependent release of RNAP and its truncated transcript from the DNA, and recruitment of nucleotide excision repair machinery to the damaged site.</text>
</comment>
<dbReference type="NCBIfam" id="TIGR00580">
    <property type="entry name" value="mfd"/>
    <property type="match status" value="1"/>
</dbReference>
<dbReference type="SUPFAM" id="SSF52540">
    <property type="entry name" value="P-loop containing nucleoside triphosphate hydrolases"/>
    <property type="match status" value="3"/>
</dbReference>
<dbReference type="GO" id="GO:0006355">
    <property type="term" value="P:regulation of DNA-templated transcription"/>
    <property type="evidence" value="ECO:0007669"/>
    <property type="project" value="UniProtKB-UniRule"/>
</dbReference>
<dbReference type="GO" id="GO:0000716">
    <property type="term" value="P:transcription-coupled nucleotide-excision repair, DNA damage recognition"/>
    <property type="evidence" value="ECO:0007669"/>
    <property type="project" value="UniProtKB-UniRule"/>
</dbReference>
<dbReference type="InterPro" id="IPR041471">
    <property type="entry name" value="UvrB_inter"/>
</dbReference>
<dbReference type="HOGENOM" id="CLU_005122_1_2_0"/>
<keyword evidence="4 9" id="KW-0378">Hydrolase</keyword>
<dbReference type="CDD" id="cd17991">
    <property type="entry name" value="DEXHc_TRCF"/>
    <property type="match status" value="1"/>
</dbReference>
<dbReference type="InterPro" id="IPR005118">
    <property type="entry name" value="TRCF_C"/>
</dbReference>
<dbReference type="InterPro" id="IPR001650">
    <property type="entry name" value="Helicase_C-like"/>
</dbReference>
<dbReference type="GO" id="GO:0003678">
    <property type="term" value="F:DNA helicase activity"/>
    <property type="evidence" value="ECO:0007669"/>
    <property type="project" value="TreeGrafter"/>
</dbReference>
<dbReference type="InterPro" id="IPR011545">
    <property type="entry name" value="DEAD/DEAH_box_helicase_dom"/>
</dbReference>
<dbReference type="PANTHER" id="PTHR47964">
    <property type="entry name" value="ATP-DEPENDENT DNA HELICASE HOMOLOG RECG, CHLOROPLASTIC"/>
    <property type="match status" value="1"/>
</dbReference>
<dbReference type="InterPro" id="IPR014001">
    <property type="entry name" value="Helicase_ATP-bd"/>
</dbReference>
<dbReference type="RefSeq" id="WP_011943817.1">
    <property type="nucleotide sequence ID" value="NC_009486.1"/>
</dbReference>
<keyword evidence="7 9" id="KW-0238">DNA-binding</keyword>
<protein>
    <recommendedName>
        <fullName evidence="9">Transcription-repair-coupling factor</fullName>
        <shortName evidence="9">TRCF</shortName>
        <ecNumber evidence="9">3.6.4.-</ecNumber>
    </recommendedName>
</protein>
<dbReference type="PROSITE" id="PS51194">
    <property type="entry name" value="HELICASE_CTER"/>
    <property type="match status" value="1"/>
</dbReference>
<evidence type="ECO:0000256" key="6">
    <source>
        <dbReference type="ARBA" id="ARBA00022840"/>
    </source>
</evidence>
<name>A5IMD5_THEP1</name>
<feature type="domain" description="Helicase C-terminal" evidence="11">
    <location>
        <begin position="556"/>
        <end position="720"/>
    </location>
</feature>
<dbReference type="eggNOG" id="COG1197">
    <property type="taxonomic scope" value="Bacteria"/>
</dbReference>
<dbReference type="Proteomes" id="UP000006558">
    <property type="component" value="Chromosome"/>
</dbReference>
<evidence type="ECO:0000256" key="8">
    <source>
        <dbReference type="ARBA" id="ARBA00023204"/>
    </source>
</evidence>
<dbReference type="SMART" id="SM00490">
    <property type="entry name" value="HELICc"/>
    <property type="match status" value="1"/>
</dbReference>
<keyword evidence="1 9" id="KW-0963">Cytoplasm</keyword>
<evidence type="ECO:0000313" key="12">
    <source>
        <dbReference type="EMBL" id="ABQ47358.1"/>
    </source>
</evidence>
<dbReference type="SMART" id="SM00487">
    <property type="entry name" value="DEXDc"/>
    <property type="match status" value="1"/>
</dbReference>
<evidence type="ECO:0000256" key="9">
    <source>
        <dbReference type="HAMAP-Rule" id="MF_00969"/>
    </source>
</evidence>
<comment type="similarity">
    <text evidence="9">In the C-terminal section; belongs to the helicase family. RecG subfamily.</text>
</comment>
<dbReference type="InterPro" id="IPR037235">
    <property type="entry name" value="TRCF-like_C_D7"/>
</dbReference>
<dbReference type="GO" id="GO:0005737">
    <property type="term" value="C:cytoplasm"/>
    <property type="evidence" value="ECO:0007669"/>
    <property type="project" value="UniProtKB-SubCell"/>
</dbReference>
<keyword evidence="2 9" id="KW-0547">Nucleotide-binding</keyword>
<dbReference type="Pfam" id="PF17757">
    <property type="entry name" value="UvrB_inter"/>
    <property type="match status" value="1"/>
</dbReference>
<dbReference type="EMBL" id="CP000702">
    <property type="protein sequence ID" value="ABQ47358.1"/>
    <property type="molecule type" value="Genomic_DNA"/>
</dbReference>
<dbReference type="HAMAP" id="MF_00969">
    <property type="entry name" value="TRCF"/>
    <property type="match status" value="1"/>
</dbReference>
<gene>
    <name evidence="9" type="primary">mfd</name>
    <name evidence="12" type="ordered locus">Tpet_1344</name>
</gene>
<feature type="domain" description="Helicase ATP-binding" evidence="10">
    <location>
        <begin position="386"/>
        <end position="547"/>
    </location>
</feature>
<dbReference type="Pfam" id="PF00271">
    <property type="entry name" value="Helicase_C"/>
    <property type="match status" value="1"/>
</dbReference>
<dbReference type="Pfam" id="PF00270">
    <property type="entry name" value="DEAD"/>
    <property type="match status" value="1"/>
</dbReference>
<evidence type="ECO:0000256" key="3">
    <source>
        <dbReference type="ARBA" id="ARBA00022763"/>
    </source>
</evidence>
<comment type="subcellular location">
    <subcellularLocation>
        <location evidence="9">Cytoplasm</location>
    </subcellularLocation>
</comment>
<evidence type="ECO:0000256" key="2">
    <source>
        <dbReference type="ARBA" id="ARBA00022741"/>
    </source>
</evidence>
<dbReference type="InterPro" id="IPR004576">
    <property type="entry name" value="Mfd"/>
</dbReference>